<protein>
    <recommendedName>
        <fullName evidence="5">Enterobactin synthase component D</fullName>
    </recommendedName>
    <alternativeName>
        <fullName evidence="8">4'-phosphopantetheinyl transferase EntD</fullName>
    </alternativeName>
    <alternativeName>
        <fullName evidence="9">Enterochelin synthase D</fullName>
    </alternativeName>
</protein>
<comment type="cofactor">
    <cofactor evidence="13">
        <name>Mg(2+)</name>
        <dbReference type="ChEBI" id="CHEBI:18420"/>
    </cofactor>
</comment>
<evidence type="ECO:0000256" key="13">
    <source>
        <dbReference type="PIRSR" id="PIRSR603542-2"/>
    </source>
</evidence>
<comment type="similarity">
    <text evidence="3">Belongs to the P-Pant transferase superfamily. EntD family.</text>
</comment>
<dbReference type="GO" id="GO:0000287">
    <property type="term" value="F:magnesium ion binding"/>
    <property type="evidence" value="ECO:0007669"/>
    <property type="project" value="InterPro"/>
</dbReference>
<evidence type="ECO:0000256" key="12">
    <source>
        <dbReference type="PIRSR" id="PIRSR603542-1"/>
    </source>
</evidence>
<evidence type="ECO:0000256" key="6">
    <source>
        <dbReference type="ARBA" id="ARBA00022679"/>
    </source>
</evidence>
<evidence type="ECO:0000256" key="10">
    <source>
        <dbReference type="ARBA" id="ARBA00049176"/>
    </source>
</evidence>
<feature type="binding site" evidence="12">
    <location>
        <begin position="123"/>
        <end position="124"/>
    </location>
    <ligand>
        <name>CoA</name>
        <dbReference type="ChEBI" id="CHEBI:57287"/>
    </ligand>
</feature>
<dbReference type="Proteomes" id="UP000072389">
    <property type="component" value="Chromosome"/>
</dbReference>
<evidence type="ECO:0000259" key="14">
    <source>
        <dbReference type="Pfam" id="PF01648"/>
    </source>
</evidence>
<dbReference type="Pfam" id="PF17837">
    <property type="entry name" value="4PPT_N"/>
    <property type="match status" value="1"/>
</dbReference>
<comment type="subunit">
    <text evidence="4">EntB, EntD, EntE, and EntF form a multienzyme complex called enterobactin synthase.</text>
</comment>
<feature type="binding site" evidence="12">
    <location>
        <position position="78"/>
    </location>
    <ligand>
        <name>CoA</name>
        <dbReference type="ChEBI" id="CHEBI:57287"/>
    </ligand>
</feature>
<feature type="binding site" evidence="13">
    <location>
        <position position="164"/>
    </location>
    <ligand>
        <name>Mg(2+)</name>
        <dbReference type="ChEBI" id="CHEBI:18420"/>
    </ligand>
</feature>
<evidence type="ECO:0000256" key="3">
    <source>
        <dbReference type="ARBA" id="ARBA00008342"/>
    </source>
</evidence>
<gene>
    <name evidence="16" type="ORF">AUO97_01745</name>
</gene>
<feature type="binding site" evidence="12">
    <location>
        <position position="86"/>
    </location>
    <ligand>
        <name>CoA</name>
        <dbReference type="ChEBI" id="CHEBI:57287"/>
    </ligand>
</feature>
<evidence type="ECO:0000256" key="7">
    <source>
        <dbReference type="ARBA" id="ARBA00023191"/>
    </source>
</evidence>
<evidence type="ECO:0000259" key="15">
    <source>
        <dbReference type="Pfam" id="PF17837"/>
    </source>
</evidence>
<dbReference type="AlphaFoldDB" id="A0A1L5TK31"/>
<evidence type="ECO:0000256" key="4">
    <source>
        <dbReference type="ARBA" id="ARBA00011503"/>
    </source>
</evidence>
<feature type="domain" description="4'-phosphopantetheinyl transferase N-terminal" evidence="15">
    <location>
        <begin position="71"/>
        <end position="129"/>
    </location>
</feature>
<dbReference type="PANTHER" id="PTHR38096">
    <property type="entry name" value="ENTEROBACTIN SYNTHASE COMPONENT D"/>
    <property type="match status" value="1"/>
</dbReference>
<evidence type="ECO:0000313" key="17">
    <source>
        <dbReference type="Proteomes" id="UP000072389"/>
    </source>
</evidence>
<proteinExistence type="inferred from homology"/>
<dbReference type="InterPro" id="IPR037143">
    <property type="entry name" value="4-PPantetheinyl_Trfase_dom_sf"/>
</dbReference>
<dbReference type="GO" id="GO:0005886">
    <property type="term" value="C:plasma membrane"/>
    <property type="evidence" value="ECO:0007669"/>
    <property type="project" value="TreeGrafter"/>
</dbReference>
<evidence type="ECO:0000313" key="16">
    <source>
        <dbReference type="EMBL" id="APP29610.1"/>
    </source>
</evidence>
<dbReference type="GO" id="GO:0008897">
    <property type="term" value="F:holo-[acyl-carrier-protein] synthase activity"/>
    <property type="evidence" value="ECO:0007669"/>
    <property type="project" value="InterPro"/>
</dbReference>
<comment type="pathway">
    <text evidence="2">Siderophore biosynthesis; enterobactin biosynthesis.</text>
</comment>
<dbReference type="PANTHER" id="PTHR38096:SF1">
    <property type="entry name" value="ENTEROBACTIN SYNTHASE COMPONENT D"/>
    <property type="match status" value="1"/>
</dbReference>
<evidence type="ECO:0000256" key="1">
    <source>
        <dbReference type="ARBA" id="ARBA00003937"/>
    </source>
</evidence>
<evidence type="ECO:0000256" key="5">
    <source>
        <dbReference type="ARBA" id="ARBA00019087"/>
    </source>
</evidence>
<feature type="domain" description="4'-phosphopantetheinyl transferase" evidence="14">
    <location>
        <begin position="161"/>
        <end position="258"/>
    </location>
</feature>
<accession>A0A1L5TK31</accession>
<dbReference type="InterPro" id="IPR008278">
    <property type="entry name" value="4-PPantetheinyl_Trfase_dom"/>
</dbReference>
<keyword evidence="13" id="KW-0460">Magnesium</keyword>
<dbReference type="GO" id="GO:0009239">
    <property type="term" value="P:enterobactin biosynthetic process"/>
    <property type="evidence" value="ECO:0007669"/>
    <property type="project" value="UniProtKB-UniPathway"/>
</dbReference>
<dbReference type="Pfam" id="PF01648">
    <property type="entry name" value="ACPS"/>
    <property type="match status" value="1"/>
</dbReference>
<dbReference type="UniPathway" id="UPA00017"/>
<comment type="catalytic activity">
    <reaction evidence="10">
        <text>apo-[aryl-carrier protein] + CoA = holo-[aryl-carrier protein] + adenosine 3',5'-bisphosphate + H(+)</text>
        <dbReference type="Rhea" id="RHEA:48404"/>
        <dbReference type="Rhea" id="RHEA-COMP:15903"/>
        <dbReference type="Rhea" id="RHEA-COMP:17557"/>
        <dbReference type="ChEBI" id="CHEBI:15378"/>
        <dbReference type="ChEBI" id="CHEBI:29999"/>
        <dbReference type="ChEBI" id="CHEBI:57287"/>
        <dbReference type="ChEBI" id="CHEBI:58343"/>
        <dbReference type="ChEBI" id="CHEBI:64479"/>
    </reaction>
</comment>
<evidence type="ECO:0000256" key="11">
    <source>
        <dbReference type="ARBA" id="ARBA00049191"/>
    </source>
</evidence>
<keyword evidence="13" id="KW-0479">Metal-binding</keyword>
<keyword evidence="6 16" id="KW-0808">Transferase</keyword>
<keyword evidence="7" id="KW-0259">Enterobactin biosynthesis</keyword>
<dbReference type="EMBL" id="CP018664">
    <property type="protein sequence ID" value="APP29610.1"/>
    <property type="molecule type" value="Genomic_DNA"/>
</dbReference>
<feature type="binding site" evidence="13">
    <location>
        <position position="166"/>
    </location>
    <ligand>
        <name>Mg(2+)</name>
        <dbReference type="ChEBI" id="CHEBI:18420"/>
    </ligand>
</feature>
<evidence type="ECO:0000256" key="8">
    <source>
        <dbReference type="ARBA" id="ARBA00029894"/>
    </source>
</evidence>
<comment type="catalytic activity">
    <reaction evidence="11">
        <text>apo-[peptidyl-carrier protein] + CoA = holo-[peptidyl-carrier protein] + adenosine 3',5'-bisphosphate + H(+)</text>
        <dbReference type="Rhea" id="RHEA:46228"/>
        <dbReference type="Rhea" id="RHEA-COMP:11479"/>
        <dbReference type="Rhea" id="RHEA-COMP:11480"/>
        <dbReference type="ChEBI" id="CHEBI:15378"/>
        <dbReference type="ChEBI" id="CHEBI:29999"/>
        <dbReference type="ChEBI" id="CHEBI:57287"/>
        <dbReference type="ChEBI" id="CHEBI:58343"/>
        <dbReference type="ChEBI" id="CHEBI:64479"/>
    </reaction>
</comment>
<sequence>MCNTNTLRHADVNIAKQYAQHKKLMFKDECLEYSILDIEPQSIHQIRILNMNEQRLHCLYSQYKIFMPFHVTRASLKRKSEFFIGRLAAQFALATLGDYTNFIIKKGERGEPLWPRYIRGSISHSMSNCTHGIAIATAAKHPTQFTDGITQSNSQYETQILGVDVEIKQNIEIFKENPNILNSLMSAQEHKQLIPFLPQLNCLHLIVFSAKESLIKAVYNKYQTLIFFEAIHCIGIQPSTNTLSFYIPQISSELSTGQIIEVNYLESEHEIITYCCLPISSNQRVHNDA</sequence>
<dbReference type="InterPro" id="IPR041354">
    <property type="entry name" value="4PPT_N"/>
</dbReference>
<feature type="binding site" evidence="12">
    <location>
        <position position="164"/>
    </location>
    <ligand>
        <name>CoA</name>
        <dbReference type="ChEBI" id="CHEBI:57287"/>
    </ligand>
</feature>
<feature type="binding site" evidence="12">
    <location>
        <position position="212"/>
    </location>
    <ligand>
        <name>CoA</name>
        <dbReference type="ChEBI" id="CHEBI:57287"/>
    </ligand>
</feature>
<reference evidence="16 17" key="1">
    <citation type="journal article" date="2014" name="Antimicrob. Agents Chemother.">
        <title>Triclosan can select for an AdeIJK-overexpressing mutant of Acinetobacter baumannii ATCC 17978 that displays reduced susceptibility to multiple antibiotics.</title>
        <authorList>
            <person name="Fernando D.M."/>
            <person name="Xu W."/>
            <person name="Loewen P.C."/>
            <person name="Zhanel G.G."/>
            <person name="Kumar A."/>
        </authorList>
    </citation>
    <scope>NUCLEOTIDE SEQUENCE [LARGE SCALE GENOMIC DNA]</scope>
    <source>
        <strain evidence="17">ATCC 17978</strain>
    </source>
</reference>
<organism evidence="16 17">
    <name type="scientific">Acinetobacter baumannii</name>
    <dbReference type="NCBI Taxonomy" id="470"/>
    <lineage>
        <taxon>Bacteria</taxon>
        <taxon>Pseudomonadati</taxon>
        <taxon>Pseudomonadota</taxon>
        <taxon>Gammaproteobacteria</taxon>
        <taxon>Moraxellales</taxon>
        <taxon>Moraxellaceae</taxon>
        <taxon>Acinetobacter</taxon>
        <taxon>Acinetobacter calcoaceticus/baumannii complex</taxon>
    </lineage>
</organism>
<name>A0A1L5TK31_ACIBA</name>
<dbReference type="GO" id="GO:0009366">
    <property type="term" value="C:enterobactin synthetase complex"/>
    <property type="evidence" value="ECO:0007669"/>
    <property type="project" value="InterPro"/>
</dbReference>
<evidence type="ECO:0000256" key="9">
    <source>
        <dbReference type="ARBA" id="ARBA00031996"/>
    </source>
</evidence>
<evidence type="ECO:0000256" key="2">
    <source>
        <dbReference type="ARBA" id="ARBA00004993"/>
    </source>
</evidence>
<dbReference type="SUPFAM" id="SSF56214">
    <property type="entry name" value="4'-phosphopantetheinyl transferase"/>
    <property type="match status" value="1"/>
</dbReference>
<feature type="binding site" evidence="12">
    <location>
        <position position="216"/>
    </location>
    <ligand>
        <name>CoA</name>
        <dbReference type="ChEBI" id="CHEBI:57287"/>
    </ligand>
</feature>
<dbReference type="InterPro" id="IPR003542">
    <property type="entry name" value="Enbac_synth_compD-like"/>
</dbReference>
<comment type="function">
    <text evidence="1">Involved in the biosynthesis of the siderophore enterobactin (enterochelin), which is a macrocyclic trimeric lactone of N-(2,3-dihydroxybenzoyl)-serine. The serine trilactone serves as a scaffolding for the three catechol functionalities that provide hexadentate coordination for the tightly ligated iron(2+) atoms. Plays an essential role in the assembly of the enterobactin by catalyzing the transfer of the 4'-phosphopantetheine (Ppant) moiety from coenzyme A to the apo-domains of both EntB (ArCP domain) and EntF (PCP domain) to yield their holo-forms which make them competent for the activation of 2,3-dihydroxybenzoate (DHB) and L-serine, respectively.</text>
</comment>
<dbReference type="RefSeq" id="WP_000336209.1">
    <property type="nucleotide sequence ID" value="NZ_CP059041.1"/>
</dbReference>